<evidence type="ECO:0000256" key="1">
    <source>
        <dbReference type="SAM" id="MobiDB-lite"/>
    </source>
</evidence>
<organism evidence="2 3">
    <name type="scientific">Liparis tanakae</name>
    <name type="common">Tanaka's snailfish</name>
    <dbReference type="NCBI Taxonomy" id="230148"/>
    <lineage>
        <taxon>Eukaryota</taxon>
        <taxon>Metazoa</taxon>
        <taxon>Chordata</taxon>
        <taxon>Craniata</taxon>
        <taxon>Vertebrata</taxon>
        <taxon>Euteleostomi</taxon>
        <taxon>Actinopterygii</taxon>
        <taxon>Neopterygii</taxon>
        <taxon>Teleostei</taxon>
        <taxon>Neoteleostei</taxon>
        <taxon>Acanthomorphata</taxon>
        <taxon>Eupercaria</taxon>
        <taxon>Perciformes</taxon>
        <taxon>Cottioidei</taxon>
        <taxon>Cottales</taxon>
        <taxon>Liparidae</taxon>
        <taxon>Liparis</taxon>
    </lineage>
</organism>
<evidence type="ECO:0000313" key="3">
    <source>
        <dbReference type="Proteomes" id="UP000314294"/>
    </source>
</evidence>
<gene>
    <name evidence="2" type="ORF">EYF80_021173</name>
</gene>
<dbReference type="Proteomes" id="UP000314294">
    <property type="component" value="Unassembled WGS sequence"/>
</dbReference>
<dbReference type="EMBL" id="SRLO01000187">
    <property type="protein sequence ID" value="TNN68659.1"/>
    <property type="molecule type" value="Genomic_DNA"/>
</dbReference>
<reference evidence="2 3" key="1">
    <citation type="submission" date="2019-03" db="EMBL/GenBank/DDBJ databases">
        <title>First draft genome of Liparis tanakae, snailfish: a comprehensive survey of snailfish specific genes.</title>
        <authorList>
            <person name="Kim W."/>
            <person name="Song I."/>
            <person name="Jeong J.-H."/>
            <person name="Kim D."/>
            <person name="Kim S."/>
            <person name="Ryu S."/>
            <person name="Song J.Y."/>
            <person name="Lee S.K."/>
        </authorList>
    </citation>
    <scope>NUCLEOTIDE SEQUENCE [LARGE SCALE GENOMIC DNA]</scope>
    <source>
        <tissue evidence="2">Muscle</tissue>
    </source>
</reference>
<evidence type="ECO:0000313" key="2">
    <source>
        <dbReference type="EMBL" id="TNN68659.1"/>
    </source>
</evidence>
<protein>
    <submittedName>
        <fullName evidence="2">Uncharacterized protein</fullName>
    </submittedName>
</protein>
<feature type="region of interest" description="Disordered" evidence="1">
    <location>
        <begin position="1"/>
        <end position="69"/>
    </location>
</feature>
<sequence length="69" mass="7917">MRAEDPTQPTVARSTGPEPKQRHRDKQWEMRLRARKARRAKTAEQAGGRAGGRHIPPPLPPSQEWRQRG</sequence>
<dbReference type="AlphaFoldDB" id="A0A4Z2HS41"/>
<comment type="caution">
    <text evidence="2">The sequence shown here is derived from an EMBL/GenBank/DDBJ whole genome shotgun (WGS) entry which is preliminary data.</text>
</comment>
<keyword evidence="3" id="KW-1185">Reference proteome</keyword>
<accession>A0A4Z2HS41</accession>
<name>A0A4Z2HS41_9TELE</name>
<proteinExistence type="predicted"/>